<organism evidence="3 4">
    <name type="scientific">Kutzneria viridogrisea</name>
    <dbReference type="NCBI Taxonomy" id="47990"/>
    <lineage>
        <taxon>Bacteria</taxon>
        <taxon>Bacillati</taxon>
        <taxon>Actinomycetota</taxon>
        <taxon>Actinomycetes</taxon>
        <taxon>Pseudonocardiales</taxon>
        <taxon>Pseudonocardiaceae</taxon>
        <taxon>Kutzneria</taxon>
    </lineage>
</organism>
<name>A0ABR6B7H5_9PSEU</name>
<dbReference type="EMBL" id="JACJID010000001">
    <property type="protein sequence ID" value="MBA8922833.1"/>
    <property type="molecule type" value="Genomic_DNA"/>
</dbReference>
<dbReference type="InterPro" id="IPR011990">
    <property type="entry name" value="TPR-like_helical_dom_sf"/>
</dbReference>
<evidence type="ECO:0000313" key="4">
    <source>
        <dbReference type="Proteomes" id="UP000517916"/>
    </source>
</evidence>
<dbReference type="RefSeq" id="WP_182835896.1">
    <property type="nucleotide sequence ID" value="NZ_BAAABQ010000010.1"/>
</dbReference>
<keyword evidence="1" id="KW-0472">Membrane</keyword>
<feature type="transmembrane region" description="Helical" evidence="1">
    <location>
        <begin position="89"/>
        <end position="109"/>
    </location>
</feature>
<comment type="caution">
    <text evidence="3">The sequence shown here is derived from an EMBL/GenBank/DDBJ whole genome shotgun (WGS) entry which is preliminary data.</text>
</comment>
<dbReference type="SUPFAM" id="SSF48452">
    <property type="entry name" value="TPR-like"/>
    <property type="match status" value="1"/>
</dbReference>
<dbReference type="Proteomes" id="UP000517916">
    <property type="component" value="Unassembled WGS sequence"/>
</dbReference>
<dbReference type="InterPro" id="IPR036737">
    <property type="entry name" value="OmpA-like_sf"/>
</dbReference>
<evidence type="ECO:0000256" key="1">
    <source>
        <dbReference type="SAM" id="Phobius"/>
    </source>
</evidence>
<feature type="domain" description="OmpA-like" evidence="2">
    <location>
        <begin position="188"/>
        <end position="279"/>
    </location>
</feature>
<dbReference type="Gene3D" id="3.30.1330.60">
    <property type="entry name" value="OmpA-like domain"/>
    <property type="match status" value="1"/>
</dbReference>
<evidence type="ECO:0000259" key="2">
    <source>
        <dbReference type="Pfam" id="PF00691"/>
    </source>
</evidence>
<dbReference type="InterPro" id="IPR006665">
    <property type="entry name" value="OmpA-like"/>
</dbReference>
<keyword evidence="4" id="KW-1185">Reference proteome</keyword>
<gene>
    <name evidence="3" type="ORF">BC739_000030</name>
</gene>
<keyword evidence="1" id="KW-0812">Transmembrane</keyword>
<proteinExistence type="predicted"/>
<keyword evidence="3" id="KW-0969">Cilium</keyword>
<dbReference type="Pfam" id="PF00691">
    <property type="entry name" value="OmpA"/>
    <property type="match status" value="1"/>
</dbReference>
<sequence>MTITEAASFARRGRYTEASAVLAGLGGLGSTDPRVLDLLARVYAQQGDLVAADECWAAVQRLDGDHSAADAGRRRIAELRSRRHRSGTARTVGLVALAGVVGVLAGVALRPGADPDLAAQLHRVQDGQQALTGKVSDLSAKLSQESTHREQLLAEVRAALSGGPVSASEGHGGVELSFPEGLFSVLDRLSPAGRAALTDLAGRLKKYCAELRVQIVGHTENALVSPDSGFVDNTDLALRRARIAAEQLAEATGLPASAFQLGAGGAVFDQTKPGADPARNRTVTLLLHPA</sequence>
<evidence type="ECO:0000313" key="3">
    <source>
        <dbReference type="EMBL" id="MBA8922833.1"/>
    </source>
</evidence>
<accession>A0ABR6B7H5</accession>
<dbReference type="Gene3D" id="1.25.40.10">
    <property type="entry name" value="Tetratricopeptide repeat domain"/>
    <property type="match status" value="1"/>
</dbReference>
<keyword evidence="3" id="KW-0282">Flagellum</keyword>
<protein>
    <submittedName>
        <fullName evidence="3">Flagellar motor protein MotB</fullName>
    </submittedName>
</protein>
<dbReference type="SUPFAM" id="SSF103088">
    <property type="entry name" value="OmpA-like"/>
    <property type="match status" value="1"/>
</dbReference>
<keyword evidence="1" id="KW-1133">Transmembrane helix</keyword>
<keyword evidence="3" id="KW-0966">Cell projection</keyword>
<reference evidence="3 4" key="1">
    <citation type="submission" date="2020-08" db="EMBL/GenBank/DDBJ databases">
        <title>Genomic Encyclopedia of Archaeal and Bacterial Type Strains, Phase II (KMG-II): from individual species to whole genera.</title>
        <authorList>
            <person name="Goeker M."/>
        </authorList>
    </citation>
    <scope>NUCLEOTIDE SEQUENCE [LARGE SCALE GENOMIC DNA]</scope>
    <source>
        <strain evidence="3 4">DSM 43850</strain>
    </source>
</reference>